<organism evidence="8 9">
    <name type="scientific">Serpentinimonas maccroryi</name>
    <dbReference type="NCBI Taxonomy" id="1458426"/>
    <lineage>
        <taxon>Bacteria</taxon>
        <taxon>Pseudomonadati</taxon>
        <taxon>Pseudomonadota</taxon>
        <taxon>Betaproteobacteria</taxon>
        <taxon>Burkholderiales</taxon>
        <taxon>Comamonadaceae</taxon>
        <taxon>Serpentinimonas</taxon>
    </lineage>
</organism>
<dbReference type="HOGENOM" id="CLU_020520_0_3_4"/>
<dbReference type="EMBL" id="AP014569">
    <property type="protein sequence ID" value="BAO83483.1"/>
    <property type="molecule type" value="Genomic_DNA"/>
</dbReference>
<dbReference type="STRING" id="1458426.SMCB_1255"/>
<dbReference type="GO" id="GO:0008902">
    <property type="term" value="F:hydroxymethylpyrimidine kinase activity"/>
    <property type="evidence" value="ECO:0007669"/>
    <property type="project" value="UniProtKB-EC"/>
</dbReference>
<dbReference type="KEGG" id="cbab:SMCB_1255"/>
<keyword evidence="6" id="KW-0067">ATP-binding</keyword>
<dbReference type="GO" id="GO:0005524">
    <property type="term" value="F:ATP binding"/>
    <property type="evidence" value="ECO:0007669"/>
    <property type="project" value="UniProtKB-KW"/>
</dbReference>
<feature type="domain" description="Pyridoxamine kinase/Phosphomethylpyrimidine kinase" evidence="7">
    <location>
        <begin position="31"/>
        <end position="281"/>
    </location>
</feature>
<dbReference type="GO" id="GO:0009229">
    <property type="term" value="P:thiamine diphosphate biosynthetic process"/>
    <property type="evidence" value="ECO:0007669"/>
    <property type="project" value="UniProtKB-UniPathway"/>
</dbReference>
<sequence>MLPDPDHPAQPAQPSSHSWRYARVLTIAGSDSGGGAGIQADLKTFAALGCYGMSAITALTAQNTLGVRAIHAVPASFLEQQMAAVFEDIGVDAVKIGMLHAPDVVRVVARALDRYAPPWVVLDPVMVATSGDALIEPETVALLRTELFPRASLVTPNLDEAALLLGRPVADEAALDAAAADLLALGARAVLLKGGHLQGAQLTDVLACAGTPPAAWLRLRGPRIASRNIHGTGCTLAAAIAAQLALGQPLPLAVQAAHAWVRAAIEAGAGARIGSGHGPLNHGFAPQVLRRVGS</sequence>
<dbReference type="Gene3D" id="3.40.1190.20">
    <property type="match status" value="1"/>
</dbReference>
<dbReference type="CDD" id="cd01169">
    <property type="entry name" value="HMPP_kinase"/>
    <property type="match status" value="1"/>
</dbReference>
<evidence type="ECO:0000313" key="8">
    <source>
        <dbReference type="EMBL" id="BAO83483.1"/>
    </source>
</evidence>
<evidence type="ECO:0000256" key="1">
    <source>
        <dbReference type="ARBA" id="ARBA00004948"/>
    </source>
</evidence>
<keyword evidence="5 8" id="KW-0418">Kinase</keyword>
<dbReference type="InterPro" id="IPR029056">
    <property type="entry name" value="Ribokinase-like"/>
</dbReference>
<keyword evidence="9" id="KW-1185">Reference proteome</keyword>
<dbReference type="RefSeq" id="WP_045535796.1">
    <property type="nucleotide sequence ID" value="NZ_AP014569.1"/>
</dbReference>
<proteinExistence type="predicted"/>
<gene>
    <name evidence="8" type="ORF">SMCB_1255</name>
</gene>
<dbReference type="InterPro" id="IPR004399">
    <property type="entry name" value="HMP/HMP-P_kinase_dom"/>
</dbReference>
<dbReference type="InterPro" id="IPR013749">
    <property type="entry name" value="PM/HMP-P_kinase-1"/>
</dbReference>
<keyword evidence="3" id="KW-0808">Transferase</keyword>
<comment type="pathway">
    <text evidence="1">Cofactor biosynthesis; thiamine diphosphate biosynthesis.</text>
</comment>
<evidence type="ECO:0000313" key="9">
    <source>
        <dbReference type="Proteomes" id="UP000066014"/>
    </source>
</evidence>
<dbReference type="OrthoDB" id="9810880at2"/>
<dbReference type="SUPFAM" id="SSF53613">
    <property type="entry name" value="Ribokinase-like"/>
    <property type="match status" value="1"/>
</dbReference>
<dbReference type="NCBIfam" id="TIGR00097">
    <property type="entry name" value="HMP-P_kinase"/>
    <property type="match status" value="1"/>
</dbReference>
<protein>
    <recommendedName>
        <fullName evidence="2">hydroxymethylpyrimidine kinase</fullName>
        <ecNumber evidence="2">2.7.1.49</ecNumber>
    </recommendedName>
</protein>
<evidence type="ECO:0000256" key="3">
    <source>
        <dbReference type="ARBA" id="ARBA00022679"/>
    </source>
</evidence>
<reference evidence="8 9" key="1">
    <citation type="journal article" date="2014" name="Nat. Commun.">
        <title>Physiological and genomic features of highly alkaliphilic hydrogen-utilizing Betaproteobacteria from a continental serpentinizing site.</title>
        <authorList>
            <person name="Suzuki S."/>
            <person name="Kuenen J.G."/>
            <person name="Schipper K."/>
            <person name="van der Velde S."/>
            <person name="Ishii S."/>
            <person name="Wu A."/>
            <person name="Sorokin D.Y."/>
            <person name="Tenney A."/>
            <person name="Meng X.Y."/>
            <person name="Morrill P.L."/>
            <person name="Kamagata Y."/>
            <person name="Muyzer G."/>
            <person name="Nealson K.H."/>
        </authorList>
    </citation>
    <scope>NUCLEOTIDE SEQUENCE [LARGE SCALE GENOMIC DNA]</scope>
    <source>
        <strain evidence="8 9">B1</strain>
    </source>
</reference>
<keyword evidence="4" id="KW-0547">Nucleotide-binding</keyword>
<name>A0A060NVB1_9BURK</name>
<dbReference type="UniPathway" id="UPA00060">
    <property type="reaction ID" value="UER00138"/>
</dbReference>
<dbReference type="GO" id="GO:0005829">
    <property type="term" value="C:cytosol"/>
    <property type="evidence" value="ECO:0007669"/>
    <property type="project" value="TreeGrafter"/>
</dbReference>
<evidence type="ECO:0000256" key="2">
    <source>
        <dbReference type="ARBA" id="ARBA00012135"/>
    </source>
</evidence>
<dbReference type="PANTHER" id="PTHR20858:SF17">
    <property type="entry name" value="HYDROXYMETHYLPYRIMIDINE_PHOSPHOMETHYLPYRIMIDINE KINASE THI20-RELATED"/>
    <property type="match status" value="1"/>
</dbReference>
<dbReference type="GO" id="GO:0008972">
    <property type="term" value="F:phosphomethylpyrimidine kinase activity"/>
    <property type="evidence" value="ECO:0007669"/>
    <property type="project" value="InterPro"/>
</dbReference>
<accession>A0A060NVB1</accession>
<evidence type="ECO:0000256" key="5">
    <source>
        <dbReference type="ARBA" id="ARBA00022777"/>
    </source>
</evidence>
<dbReference type="FunFam" id="3.40.1190.20:FF:000003">
    <property type="entry name" value="Phosphomethylpyrimidine kinase ThiD"/>
    <property type="match status" value="1"/>
</dbReference>
<dbReference type="AlphaFoldDB" id="A0A060NVB1"/>
<dbReference type="PANTHER" id="PTHR20858">
    <property type="entry name" value="PHOSPHOMETHYLPYRIMIDINE KINASE"/>
    <property type="match status" value="1"/>
</dbReference>
<dbReference type="EC" id="2.7.1.49" evidence="2"/>
<evidence type="ECO:0000256" key="6">
    <source>
        <dbReference type="ARBA" id="ARBA00022840"/>
    </source>
</evidence>
<evidence type="ECO:0000256" key="4">
    <source>
        <dbReference type="ARBA" id="ARBA00022741"/>
    </source>
</evidence>
<dbReference type="Proteomes" id="UP000066014">
    <property type="component" value="Chromosome"/>
</dbReference>
<dbReference type="GO" id="GO:0009228">
    <property type="term" value="P:thiamine biosynthetic process"/>
    <property type="evidence" value="ECO:0007669"/>
    <property type="project" value="InterPro"/>
</dbReference>
<evidence type="ECO:0000259" key="7">
    <source>
        <dbReference type="Pfam" id="PF08543"/>
    </source>
</evidence>
<dbReference type="Pfam" id="PF08543">
    <property type="entry name" value="Phos_pyr_kin"/>
    <property type="match status" value="1"/>
</dbReference>